<keyword evidence="2" id="KW-1185">Reference proteome</keyword>
<dbReference type="RefSeq" id="XP_003288775.1">
    <property type="nucleotide sequence ID" value="XM_003288727.1"/>
</dbReference>
<evidence type="ECO:0000313" key="2">
    <source>
        <dbReference type="Proteomes" id="UP000001064"/>
    </source>
</evidence>
<dbReference type="AlphaFoldDB" id="F0ZMY4"/>
<evidence type="ECO:0000313" key="1">
    <source>
        <dbReference type="EMBL" id="EGC34690.1"/>
    </source>
</evidence>
<dbReference type="EMBL" id="GL871087">
    <property type="protein sequence ID" value="EGC34690.1"/>
    <property type="molecule type" value="Genomic_DNA"/>
</dbReference>
<dbReference type="VEuPathDB" id="AmoebaDB:DICPUDRAFT_153057"/>
<gene>
    <name evidence="1" type="ORF">DICPUDRAFT_153057</name>
</gene>
<protein>
    <submittedName>
        <fullName evidence="1">Uncharacterized protein</fullName>
    </submittedName>
</protein>
<proteinExistence type="predicted"/>
<sequence>MNQKIVHKEYDTDEDYFYDTNEITYDQDQDFTENLMKFKRDTGKINYDTDKGYESKHGLIYFHGGT</sequence>
<accession>F0ZMY4</accession>
<dbReference type="Proteomes" id="UP000001064">
    <property type="component" value="Unassembled WGS sequence"/>
</dbReference>
<dbReference type="GeneID" id="10499305"/>
<dbReference type="KEGG" id="dpp:DICPUDRAFT_153057"/>
<dbReference type="InParanoid" id="F0ZMY4"/>
<reference evidence="2" key="1">
    <citation type="journal article" date="2011" name="Genome Biol.">
        <title>Comparative genomics of the social amoebae Dictyostelium discoideum and Dictyostelium purpureum.</title>
        <authorList>
            <consortium name="US DOE Joint Genome Institute (JGI-PGF)"/>
            <person name="Sucgang R."/>
            <person name="Kuo A."/>
            <person name="Tian X."/>
            <person name="Salerno W."/>
            <person name="Parikh A."/>
            <person name="Feasley C.L."/>
            <person name="Dalin E."/>
            <person name="Tu H."/>
            <person name="Huang E."/>
            <person name="Barry K."/>
            <person name="Lindquist E."/>
            <person name="Shapiro H."/>
            <person name="Bruce D."/>
            <person name="Schmutz J."/>
            <person name="Salamov A."/>
            <person name="Fey P."/>
            <person name="Gaudet P."/>
            <person name="Anjard C."/>
            <person name="Babu M.M."/>
            <person name="Basu S."/>
            <person name="Bushmanova Y."/>
            <person name="van der Wel H."/>
            <person name="Katoh-Kurasawa M."/>
            <person name="Dinh C."/>
            <person name="Coutinho P.M."/>
            <person name="Saito T."/>
            <person name="Elias M."/>
            <person name="Schaap P."/>
            <person name="Kay R.R."/>
            <person name="Henrissat B."/>
            <person name="Eichinger L."/>
            <person name="Rivero F."/>
            <person name="Putnam N.H."/>
            <person name="West C.M."/>
            <person name="Loomis W.F."/>
            <person name="Chisholm R.L."/>
            <person name="Shaulsky G."/>
            <person name="Strassmann J.E."/>
            <person name="Queller D.C."/>
            <person name="Kuspa A."/>
            <person name="Grigoriev I.V."/>
        </authorList>
    </citation>
    <scope>NUCLEOTIDE SEQUENCE [LARGE SCALE GENOMIC DNA]</scope>
    <source>
        <strain evidence="2">QSDP1</strain>
    </source>
</reference>
<organism evidence="1 2">
    <name type="scientific">Dictyostelium purpureum</name>
    <name type="common">Slime mold</name>
    <dbReference type="NCBI Taxonomy" id="5786"/>
    <lineage>
        <taxon>Eukaryota</taxon>
        <taxon>Amoebozoa</taxon>
        <taxon>Evosea</taxon>
        <taxon>Eumycetozoa</taxon>
        <taxon>Dictyostelia</taxon>
        <taxon>Dictyosteliales</taxon>
        <taxon>Dictyosteliaceae</taxon>
        <taxon>Dictyostelium</taxon>
    </lineage>
</organism>
<name>F0ZMY4_DICPU</name>